<reference evidence="2" key="2">
    <citation type="submission" date="2025-08" db="UniProtKB">
        <authorList>
            <consortium name="Ensembl"/>
        </authorList>
    </citation>
    <scope>IDENTIFICATION</scope>
</reference>
<reference evidence="2" key="3">
    <citation type="submission" date="2025-09" db="UniProtKB">
        <authorList>
            <consortium name="Ensembl"/>
        </authorList>
    </citation>
    <scope>IDENTIFICATION</scope>
</reference>
<dbReference type="InterPro" id="IPR050111">
    <property type="entry name" value="C-type_lectin/snaclec_domain"/>
</dbReference>
<dbReference type="GeneTree" id="ENSGT01150000286973"/>
<keyword evidence="3" id="KW-1185">Reference proteome</keyword>
<dbReference type="Ensembl" id="ENSSFOT00015034716.2">
    <property type="protein sequence ID" value="ENSSFOP00015034338.2"/>
    <property type="gene ID" value="ENSSFOG00015021836.2"/>
</dbReference>
<name>A0A8C9SJV3_SCLFO</name>
<organism evidence="2 3">
    <name type="scientific">Scleropages formosus</name>
    <name type="common">Asian bonytongue</name>
    <name type="synonym">Osteoglossum formosum</name>
    <dbReference type="NCBI Taxonomy" id="113540"/>
    <lineage>
        <taxon>Eukaryota</taxon>
        <taxon>Metazoa</taxon>
        <taxon>Chordata</taxon>
        <taxon>Craniata</taxon>
        <taxon>Vertebrata</taxon>
        <taxon>Euteleostomi</taxon>
        <taxon>Actinopterygii</taxon>
        <taxon>Neopterygii</taxon>
        <taxon>Teleostei</taxon>
        <taxon>Osteoglossocephala</taxon>
        <taxon>Osteoglossomorpha</taxon>
        <taxon>Osteoglossiformes</taxon>
        <taxon>Osteoglossidae</taxon>
        <taxon>Scleropages</taxon>
    </lineage>
</organism>
<dbReference type="SUPFAM" id="SSF56436">
    <property type="entry name" value="C-type lectin-like"/>
    <property type="match status" value="1"/>
</dbReference>
<proteinExistence type="predicted"/>
<accession>A0A8C9SJV3</accession>
<dbReference type="SMART" id="SM00034">
    <property type="entry name" value="CLECT"/>
    <property type="match status" value="1"/>
</dbReference>
<protein>
    <recommendedName>
        <fullName evidence="1">C-type lectin domain-containing protein</fullName>
    </recommendedName>
</protein>
<evidence type="ECO:0000313" key="3">
    <source>
        <dbReference type="Proteomes" id="UP000694397"/>
    </source>
</evidence>
<evidence type="ECO:0000259" key="1">
    <source>
        <dbReference type="PROSITE" id="PS50041"/>
    </source>
</evidence>
<dbReference type="InterPro" id="IPR016186">
    <property type="entry name" value="C-type_lectin-like/link_sf"/>
</dbReference>
<sequence>FATSFQFADGGMLDGTKSTLRCDPVPEMRCPSTDWHEYGDFCYKPFTDLKTWHAARSECRKLEADLVSILSIAEQTETEKQYFCYDPVATGDVWTGLNDLEFQGFFTWSDQHEVQFTYWAPGEPNNHDGFKEDCVEMWNDVPCTEINEYICKKPKLSVKRKTVNCFTSWTCERSTHCIHTI</sequence>
<dbReference type="Gene3D" id="3.10.100.10">
    <property type="entry name" value="Mannose-Binding Protein A, subunit A"/>
    <property type="match status" value="1"/>
</dbReference>
<dbReference type="Proteomes" id="UP000694397">
    <property type="component" value="Chromosome 6"/>
</dbReference>
<dbReference type="InterPro" id="IPR016187">
    <property type="entry name" value="CTDL_fold"/>
</dbReference>
<feature type="domain" description="C-type lectin" evidence="1">
    <location>
        <begin position="38"/>
        <end position="152"/>
    </location>
</feature>
<evidence type="ECO:0000313" key="2">
    <source>
        <dbReference type="Ensembl" id="ENSSFOP00015034338.2"/>
    </source>
</evidence>
<dbReference type="AlphaFoldDB" id="A0A8C9SJV3"/>
<dbReference type="InterPro" id="IPR001304">
    <property type="entry name" value="C-type_lectin-like"/>
</dbReference>
<reference evidence="2 3" key="1">
    <citation type="submission" date="2019-04" db="EMBL/GenBank/DDBJ databases">
        <authorList>
            <consortium name="Wellcome Sanger Institute Data Sharing"/>
        </authorList>
    </citation>
    <scope>NUCLEOTIDE SEQUENCE [LARGE SCALE GENOMIC DNA]</scope>
</reference>
<dbReference type="PROSITE" id="PS50041">
    <property type="entry name" value="C_TYPE_LECTIN_2"/>
    <property type="match status" value="1"/>
</dbReference>
<dbReference type="Pfam" id="PF00059">
    <property type="entry name" value="Lectin_C"/>
    <property type="match status" value="1"/>
</dbReference>
<dbReference type="PANTHER" id="PTHR22803">
    <property type="entry name" value="MANNOSE, PHOSPHOLIPASE, LECTIN RECEPTOR RELATED"/>
    <property type="match status" value="1"/>
</dbReference>